<evidence type="ECO:0000256" key="5">
    <source>
        <dbReference type="ARBA" id="ARBA00022741"/>
    </source>
</evidence>
<evidence type="ECO:0000313" key="12">
    <source>
        <dbReference type="EMBL" id="RYU13925.1"/>
    </source>
</evidence>
<dbReference type="InterPro" id="IPR020568">
    <property type="entry name" value="Ribosomal_Su5_D2-typ_SF"/>
</dbReference>
<evidence type="ECO:0000259" key="10">
    <source>
        <dbReference type="Pfam" id="PF00288"/>
    </source>
</evidence>
<name>A0A4Q5J8C2_9ACTN</name>
<accession>A0A4Q5J8C2</accession>
<keyword evidence="13" id="KW-1185">Reference proteome</keyword>
<proteinExistence type="inferred from homology"/>
<dbReference type="GO" id="GO:0050515">
    <property type="term" value="F:4-(cytidine 5'-diphospho)-2-C-methyl-D-erythritol kinase activity"/>
    <property type="evidence" value="ECO:0007669"/>
    <property type="project" value="UniProtKB-UniRule"/>
</dbReference>
<dbReference type="InterPro" id="IPR036554">
    <property type="entry name" value="GHMP_kinase_C_sf"/>
</dbReference>
<evidence type="ECO:0000256" key="4">
    <source>
        <dbReference type="ARBA" id="ARBA00022679"/>
    </source>
</evidence>
<dbReference type="SUPFAM" id="SSF54211">
    <property type="entry name" value="Ribosomal protein S5 domain 2-like"/>
    <property type="match status" value="1"/>
</dbReference>
<feature type="binding site" evidence="9">
    <location>
        <begin position="107"/>
        <end position="117"/>
    </location>
    <ligand>
        <name>ATP</name>
        <dbReference type="ChEBI" id="CHEBI:30616"/>
    </ligand>
</feature>
<dbReference type="GO" id="GO:0016114">
    <property type="term" value="P:terpenoid biosynthetic process"/>
    <property type="evidence" value="ECO:0007669"/>
    <property type="project" value="UniProtKB-UniRule"/>
</dbReference>
<dbReference type="OrthoDB" id="3173073at2"/>
<feature type="active site" evidence="9">
    <location>
        <position position="19"/>
    </location>
</feature>
<comment type="pathway">
    <text evidence="9">Isoprenoid biosynthesis; isopentenyl diphosphate biosynthesis via DXP pathway; isopentenyl diphosphate from 1-deoxy-D-xylulose 5-phosphate: step 3/6.</text>
</comment>
<dbReference type="SUPFAM" id="SSF55060">
    <property type="entry name" value="GHMP Kinase, C-terminal domain"/>
    <property type="match status" value="1"/>
</dbReference>
<evidence type="ECO:0000259" key="11">
    <source>
        <dbReference type="Pfam" id="PF08544"/>
    </source>
</evidence>
<feature type="active site" evidence="9">
    <location>
        <position position="149"/>
    </location>
</feature>
<dbReference type="InterPro" id="IPR004424">
    <property type="entry name" value="IspE"/>
</dbReference>
<dbReference type="PANTHER" id="PTHR43527:SF2">
    <property type="entry name" value="4-DIPHOSPHOCYTIDYL-2-C-METHYL-D-ERYTHRITOL KINASE, CHLOROPLASTIC"/>
    <property type="match status" value="1"/>
</dbReference>
<dbReference type="PIRSF" id="PIRSF010376">
    <property type="entry name" value="IspE"/>
    <property type="match status" value="1"/>
</dbReference>
<evidence type="ECO:0000256" key="9">
    <source>
        <dbReference type="HAMAP-Rule" id="MF_00061"/>
    </source>
</evidence>
<evidence type="ECO:0000256" key="8">
    <source>
        <dbReference type="ARBA" id="ARBA00032554"/>
    </source>
</evidence>
<dbReference type="HAMAP" id="MF_00061">
    <property type="entry name" value="IspE"/>
    <property type="match status" value="1"/>
</dbReference>
<evidence type="ECO:0000256" key="3">
    <source>
        <dbReference type="ARBA" id="ARBA00017473"/>
    </source>
</evidence>
<comment type="catalytic activity">
    <reaction evidence="9">
        <text>4-CDP-2-C-methyl-D-erythritol + ATP = 4-CDP-2-C-methyl-D-erythritol 2-phosphate + ADP + H(+)</text>
        <dbReference type="Rhea" id="RHEA:18437"/>
        <dbReference type="ChEBI" id="CHEBI:15378"/>
        <dbReference type="ChEBI" id="CHEBI:30616"/>
        <dbReference type="ChEBI" id="CHEBI:57823"/>
        <dbReference type="ChEBI" id="CHEBI:57919"/>
        <dbReference type="ChEBI" id="CHEBI:456216"/>
        <dbReference type="EC" id="2.7.1.148"/>
    </reaction>
</comment>
<sequence length="312" mass="32103">MSLADGGGPAWVRASAPAKINLHLGVGPVRYDGFHPLATVYQAVGLLDEVTVAPAADWTVTVAGDERLALSDVPEDGTNIAVRAARLLAEHAGLDEPVSVRIDKGIPVAGGMAGGSADAAATLVACDALWQLGTPREELMLLAAELGSDVPFALVGGTAVGTGRGEVVVPAMVRGDYWWVVTGAAQGLSTPQVYGEFDVIAEGLGVGEPEIPDELMEALRAHDLEKLALSLHNDLEPAAIRLRPELSDVLATGIDETALGALVSGSGPSCLFLCSGREHAHQVAQSLRLAKAGDPVTVARGPVPGARVERFG</sequence>
<evidence type="ECO:0000313" key="13">
    <source>
        <dbReference type="Proteomes" id="UP000291189"/>
    </source>
</evidence>
<keyword evidence="7 9" id="KW-0067">ATP-binding</keyword>
<dbReference type="GO" id="GO:0019288">
    <property type="term" value="P:isopentenyl diphosphate biosynthetic process, methylerythritol 4-phosphate pathway"/>
    <property type="evidence" value="ECO:0007669"/>
    <property type="project" value="UniProtKB-UniRule"/>
</dbReference>
<dbReference type="Pfam" id="PF08544">
    <property type="entry name" value="GHMP_kinases_C"/>
    <property type="match status" value="1"/>
</dbReference>
<reference evidence="12 13" key="1">
    <citation type="submission" date="2019-01" db="EMBL/GenBank/DDBJ databases">
        <title>Nocardioides guangzhouensis sp. nov., an actinobacterium isolated from soil.</title>
        <authorList>
            <person name="Fu Y."/>
            <person name="Cai Y."/>
            <person name="Lin Z."/>
            <person name="Chen P."/>
        </authorList>
    </citation>
    <scope>NUCLEOTIDE SEQUENCE [LARGE SCALE GENOMIC DNA]</scope>
    <source>
        <strain evidence="12 13">NBRC 105384</strain>
    </source>
</reference>
<dbReference type="Gene3D" id="3.30.230.10">
    <property type="match status" value="1"/>
</dbReference>
<evidence type="ECO:0000256" key="7">
    <source>
        <dbReference type="ARBA" id="ARBA00022840"/>
    </source>
</evidence>
<keyword evidence="5 9" id="KW-0547">Nucleotide-binding</keyword>
<evidence type="ECO:0000256" key="1">
    <source>
        <dbReference type="ARBA" id="ARBA00009684"/>
    </source>
</evidence>
<comment type="similarity">
    <text evidence="1 9">Belongs to the GHMP kinase family. IspE subfamily.</text>
</comment>
<dbReference type="Pfam" id="PF00288">
    <property type="entry name" value="GHMP_kinases_N"/>
    <property type="match status" value="1"/>
</dbReference>
<dbReference type="InterPro" id="IPR014721">
    <property type="entry name" value="Ribsml_uS5_D2-typ_fold_subgr"/>
</dbReference>
<dbReference type="EMBL" id="SDPU01000013">
    <property type="protein sequence ID" value="RYU13925.1"/>
    <property type="molecule type" value="Genomic_DNA"/>
</dbReference>
<comment type="function">
    <text evidence="9">Catalyzes the phosphorylation of the position 2 hydroxy group of 4-diphosphocytidyl-2C-methyl-D-erythritol.</text>
</comment>
<evidence type="ECO:0000256" key="6">
    <source>
        <dbReference type="ARBA" id="ARBA00022777"/>
    </source>
</evidence>
<feature type="domain" description="GHMP kinase C-terminal" evidence="11">
    <location>
        <begin position="215"/>
        <end position="288"/>
    </location>
</feature>
<feature type="domain" description="GHMP kinase N-terminal" evidence="10">
    <location>
        <begin position="79"/>
        <end position="157"/>
    </location>
</feature>
<dbReference type="Proteomes" id="UP000291189">
    <property type="component" value="Unassembled WGS sequence"/>
</dbReference>
<keyword evidence="4 9" id="KW-0808">Transferase</keyword>
<keyword evidence="6 9" id="KW-0418">Kinase</keyword>
<evidence type="ECO:0000256" key="2">
    <source>
        <dbReference type="ARBA" id="ARBA00012052"/>
    </source>
</evidence>
<protein>
    <recommendedName>
        <fullName evidence="3 9">4-diphosphocytidyl-2-C-methyl-D-erythritol kinase</fullName>
        <shortName evidence="9">CMK</shortName>
        <ecNumber evidence="2 9">2.7.1.148</ecNumber>
    </recommendedName>
    <alternativeName>
        <fullName evidence="8 9">4-(cytidine-5'-diphospho)-2-C-methyl-D-erythritol kinase</fullName>
    </alternativeName>
</protein>
<dbReference type="AlphaFoldDB" id="A0A4Q5J8C2"/>
<gene>
    <name evidence="9" type="primary">ispE</name>
    <name evidence="12" type="ORF">ETU37_05225</name>
</gene>
<dbReference type="NCBIfam" id="NF002870">
    <property type="entry name" value="PRK03188.1"/>
    <property type="match status" value="1"/>
</dbReference>
<dbReference type="PANTHER" id="PTHR43527">
    <property type="entry name" value="4-DIPHOSPHOCYTIDYL-2-C-METHYL-D-ERYTHRITOL KINASE, CHLOROPLASTIC"/>
    <property type="match status" value="1"/>
</dbReference>
<dbReference type="RefSeq" id="WP_129986022.1">
    <property type="nucleotide sequence ID" value="NZ_SDPU01000013.1"/>
</dbReference>
<dbReference type="Gene3D" id="3.30.70.890">
    <property type="entry name" value="GHMP kinase, C-terminal domain"/>
    <property type="match status" value="1"/>
</dbReference>
<dbReference type="GO" id="GO:0005524">
    <property type="term" value="F:ATP binding"/>
    <property type="evidence" value="ECO:0007669"/>
    <property type="project" value="UniProtKB-UniRule"/>
</dbReference>
<dbReference type="InterPro" id="IPR006204">
    <property type="entry name" value="GHMP_kinase_N_dom"/>
</dbReference>
<dbReference type="UniPathway" id="UPA00056">
    <property type="reaction ID" value="UER00094"/>
</dbReference>
<organism evidence="12 13">
    <name type="scientific">Nocardioides iriomotensis</name>
    <dbReference type="NCBI Taxonomy" id="715784"/>
    <lineage>
        <taxon>Bacteria</taxon>
        <taxon>Bacillati</taxon>
        <taxon>Actinomycetota</taxon>
        <taxon>Actinomycetes</taxon>
        <taxon>Propionibacteriales</taxon>
        <taxon>Nocardioidaceae</taxon>
        <taxon>Nocardioides</taxon>
    </lineage>
</organism>
<dbReference type="InterPro" id="IPR013750">
    <property type="entry name" value="GHMP_kinase_C_dom"/>
</dbReference>
<dbReference type="NCBIfam" id="TIGR00154">
    <property type="entry name" value="ispE"/>
    <property type="match status" value="1"/>
</dbReference>
<comment type="caution">
    <text evidence="12">The sequence shown here is derived from an EMBL/GenBank/DDBJ whole genome shotgun (WGS) entry which is preliminary data.</text>
</comment>
<dbReference type="EC" id="2.7.1.148" evidence="2 9"/>
<keyword evidence="9" id="KW-0414">Isoprene biosynthesis</keyword>